<feature type="region of interest" description="Disordered" evidence="1">
    <location>
        <begin position="297"/>
        <end position="369"/>
    </location>
</feature>
<dbReference type="GO" id="GO:0005737">
    <property type="term" value="C:cytoplasm"/>
    <property type="evidence" value="ECO:0007669"/>
    <property type="project" value="TreeGrafter"/>
</dbReference>
<keyword evidence="3" id="KW-1185">Reference proteome</keyword>
<dbReference type="PANTHER" id="PTHR45615">
    <property type="entry name" value="MYOSIN HEAVY CHAIN, NON-MUSCLE"/>
    <property type="match status" value="1"/>
</dbReference>
<dbReference type="Gene3D" id="1.10.287.1490">
    <property type="match status" value="1"/>
</dbReference>
<dbReference type="PANTHER" id="PTHR45615:SF40">
    <property type="entry name" value="MYOSIN HEAVY CHAIN, NON-MUSCLE"/>
    <property type="match status" value="1"/>
</dbReference>
<feature type="compositionally biased region" description="Polar residues" evidence="1">
    <location>
        <begin position="540"/>
        <end position="567"/>
    </location>
</feature>
<dbReference type="Proteomes" id="UP000800094">
    <property type="component" value="Unassembled WGS sequence"/>
</dbReference>
<feature type="compositionally biased region" description="Low complexity" evidence="1">
    <location>
        <begin position="620"/>
        <end position="632"/>
    </location>
</feature>
<feature type="region of interest" description="Disordered" evidence="1">
    <location>
        <begin position="485"/>
        <end position="698"/>
    </location>
</feature>
<feature type="compositionally biased region" description="Polar residues" evidence="1">
    <location>
        <begin position="345"/>
        <end position="360"/>
    </location>
</feature>
<name>A0A6A6IJL9_9PLEO</name>
<feature type="compositionally biased region" description="Polar residues" evidence="1">
    <location>
        <begin position="321"/>
        <end position="333"/>
    </location>
</feature>
<dbReference type="AlphaFoldDB" id="A0A6A6IJL9"/>
<proteinExistence type="predicted"/>
<dbReference type="GO" id="GO:0032982">
    <property type="term" value="C:myosin filament"/>
    <property type="evidence" value="ECO:0007669"/>
    <property type="project" value="TreeGrafter"/>
</dbReference>
<dbReference type="GO" id="GO:0016460">
    <property type="term" value="C:myosin II complex"/>
    <property type="evidence" value="ECO:0007669"/>
    <property type="project" value="TreeGrafter"/>
</dbReference>
<feature type="compositionally biased region" description="Basic and acidic residues" evidence="1">
    <location>
        <begin position="165"/>
        <end position="192"/>
    </location>
</feature>
<evidence type="ECO:0000256" key="1">
    <source>
        <dbReference type="SAM" id="MobiDB-lite"/>
    </source>
</evidence>
<feature type="compositionally biased region" description="Polar residues" evidence="1">
    <location>
        <begin position="505"/>
        <end position="522"/>
    </location>
</feature>
<gene>
    <name evidence="2" type="ORF">BU26DRAFT_298116</name>
</gene>
<evidence type="ECO:0000313" key="2">
    <source>
        <dbReference type="EMBL" id="KAF2250258.1"/>
    </source>
</evidence>
<dbReference type="GeneID" id="54575071"/>
<dbReference type="GO" id="GO:0000146">
    <property type="term" value="F:microfilament motor activity"/>
    <property type="evidence" value="ECO:0007669"/>
    <property type="project" value="TreeGrafter"/>
</dbReference>
<accession>A0A6A6IJL9</accession>
<dbReference type="RefSeq" id="XP_033685262.1">
    <property type="nucleotide sequence ID" value="XM_033821741.1"/>
</dbReference>
<feature type="compositionally biased region" description="Polar residues" evidence="1">
    <location>
        <begin position="298"/>
        <end position="308"/>
    </location>
</feature>
<reference evidence="2" key="1">
    <citation type="journal article" date="2020" name="Stud. Mycol.">
        <title>101 Dothideomycetes genomes: a test case for predicting lifestyles and emergence of pathogens.</title>
        <authorList>
            <person name="Haridas S."/>
            <person name="Albert R."/>
            <person name="Binder M."/>
            <person name="Bloem J."/>
            <person name="Labutti K."/>
            <person name="Salamov A."/>
            <person name="Andreopoulos B."/>
            <person name="Baker S."/>
            <person name="Barry K."/>
            <person name="Bills G."/>
            <person name="Bluhm B."/>
            <person name="Cannon C."/>
            <person name="Castanera R."/>
            <person name="Culley D."/>
            <person name="Daum C."/>
            <person name="Ezra D."/>
            <person name="Gonzalez J."/>
            <person name="Henrissat B."/>
            <person name="Kuo A."/>
            <person name="Liang C."/>
            <person name="Lipzen A."/>
            <person name="Lutzoni F."/>
            <person name="Magnuson J."/>
            <person name="Mondo S."/>
            <person name="Nolan M."/>
            <person name="Ohm R."/>
            <person name="Pangilinan J."/>
            <person name="Park H.-J."/>
            <person name="Ramirez L."/>
            <person name="Alfaro M."/>
            <person name="Sun H."/>
            <person name="Tritt A."/>
            <person name="Yoshinaga Y."/>
            <person name="Zwiers L.-H."/>
            <person name="Turgeon B."/>
            <person name="Goodwin S."/>
            <person name="Spatafora J."/>
            <person name="Crous P."/>
            <person name="Grigoriev I."/>
        </authorList>
    </citation>
    <scope>NUCLEOTIDE SEQUENCE</scope>
    <source>
        <strain evidence="2">CBS 122368</strain>
    </source>
</reference>
<sequence>MKEKEVSLNDEIHRLRRERDGKDAALVALQKDLEETREKLQAADFDVQSYREETKRLERENVDAEKKLKKAQQVVDEESSFSSELADLKEQLAQNTDALHCKERDLTTLRKDYSGLKSKVAHREDEKSQLQMQLTESHSAIERLRKESDARVEKHQKDTAALLEARNHVESLQKEKRGLESSLERSRLSESKMNDAQAKFLVEREGYQTEIAELQAAIEAKEREMGRVQAEAAEKLERAAESHRLEVRELRHRLRESENALKETETNLRRSEIEHNRQVEEVKKGFRKKFDQLVQAKVTRSQEQSGQSILPGKPRNPQPFPTVSSTSVDTLHNVQEDNPRKKVSRQNNSVLGSSSASHTLQGPVPDSATALNAWSNHREEGPLSLDLIDPALRDDLGARGSLDEHGVSVVGPAPAVVPETQESLTHSFDLFNLDTNQASGKDKSSNSILSDIPSEELDTFETEHWPIPAPVGAVRRERPLREELPVHGRNMETPIRASNVLYPDSQYSGSQDRPKSQANTASRIMPPPQQFPSPGHGTSGRVTNSTESRPRLSQRSGRTSANATSSPDYVHQPALGSMTYSLRSGRNAMPAVLQRDGTPKIPEQPSSYKRKSSANYDNESPSSKRYRSSSQSLLPSVPKVYQAQAAGVSDAPSRLRGHRRTPDPAEGSQGPMSYPRRSSVGGPARKSPARSSQGARGQLSLVLGCGSIVLTEAY</sequence>
<protein>
    <submittedName>
        <fullName evidence="2">Uncharacterized protein</fullName>
    </submittedName>
</protein>
<dbReference type="OrthoDB" id="3798058at2759"/>
<feature type="region of interest" description="Disordered" evidence="1">
    <location>
        <begin position="256"/>
        <end position="276"/>
    </location>
</feature>
<dbReference type="GO" id="GO:0051015">
    <property type="term" value="F:actin filament binding"/>
    <property type="evidence" value="ECO:0007669"/>
    <property type="project" value="TreeGrafter"/>
</dbReference>
<organism evidence="2 3">
    <name type="scientific">Trematosphaeria pertusa</name>
    <dbReference type="NCBI Taxonomy" id="390896"/>
    <lineage>
        <taxon>Eukaryota</taxon>
        <taxon>Fungi</taxon>
        <taxon>Dikarya</taxon>
        <taxon>Ascomycota</taxon>
        <taxon>Pezizomycotina</taxon>
        <taxon>Dothideomycetes</taxon>
        <taxon>Pleosporomycetidae</taxon>
        <taxon>Pleosporales</taxon>
        <taxon>Massarineae</taxon>
        <taxon>Trematosphaeriaceae</taxon>
        <taxon>Trematosphaeria</taxon>
    </lineage>
</organism>
<feature type="region of interest" description="Disordered" evidence="1">
    <location>
        <begin position="164"/>
        <end position="192"/>
    </location>
</feature>
<dbReference type="EMBL" id="ML987194">
    <property type="protein sequence ID" value="KAF2250258.1"/>
    <property type="molecule type" value="Genomic_DNA"/>
</dbReference>
<evidence type="ECO:0000313" key="3">
    <source>
        <dbReference type="Proteomes" id="UP000800094"/>
    </source>
</evidence>